<evidence type="ECO:0000256" key="13">
    <source>
        <dbReference type="SAM" id="Phobius"/>
    </source>
</evidence>
<feature type="transmembrane region" description="Helical" evidence="13">
    <location>
        <begin position="367"/>
        <end position="385"/>
    </location>
</feature>
<evidence type="ECO:0000256" key="10">
    <source>
        <dbReference type="ARBA" id="ARBA00023065"/>
    </source>
</evidence>
<feature type="transmembrane region" description="Helical" evidence="13">
    <location>
        <begin position="172"/>
        <end position="192"/>
    </location>
</feature>
<keyword evidence="6" id="KW-0050">Antiport</keyword>
<dbReference type="KEGG" id="whj:H9Q79_14970"/>
<gene>
    <name evidence="14" type="ORF">H9Q79_14970</name>
</gene>
<feature type="transmembrane region" description="Helical" evidence="13">
    <location>
        <begin position="198"/>
        <end position="222"/>
    </location>
</feature>
<name>A0A7G9GBJ1_9FIRM</name>
<evidence type="ECO:0000256" key="11">
    <source>
        <dbReference type="ARBA" id="ARBA00023136"/>
    </source>
</evidence>
<evidence type="ECO:0000256" key="9">
    <source>
        <dbReference type="ARBA" id="ARBA00022989"/>
    </source>
</evidence>
<dbReference type="CDD" id="cd13138">
    <property type="entry name" value="MATE_yoeA_like"/>
    <property type="match status" value="1"/>
</dbReference>
<feature type="transmembrane region" description="Helical" evidence="13">
    <location>
        <begin position="426"/>
        <end position="450"/>
    </location>
</feature>
<keyword evidence="8 13" id="KW-0812">Transmembrane</keyword>
<organism evidence="14 15">
    <name type="scientific">Wansuia hejianensis</name>
    <dbReference type="NCBI Taxonomy" id="2763667"/>
    <lineage>
        <taxon>Bacteria</taxon>
        <taxon>Bacillati</taxon>
        <taxon>Bacillota</taxon>
        <taxon>Clostridia</taxon>
        <taxon>Lachnospirales</taxon>
        <taxon>Lachnospiraceae</taxon>
        <taxon>Wansuia</taxon>
    </lineage>
</organism>
<keyword evidence="10" id="KW-0406">Ion transport</keyword>
<evidence type="ECO:0000256" key="8">
    <source>
        <dbReference type="ARBA" id="ARBA00022692"/>
    </source>
</evidence>
<keyword evidence="9 13" id="KW-1133">Transmembrane helix</keyword>
<keyword evidence="11 13" id="KW-0472">Membrane</keyword>
<feature type="transmembrane region" description="Helical" evidence="13">
    <location>
        <begin position="140"/>
        <end position="160"/>
    </location>
</feature>
<evidence type="ECO:0000256" key="7">
    <source>
        <dbReference type="ARBA" id="ARBA00022475"/>
    </source>
</evidence>
<accession>A0A7G9GBJ1</accession>
<dbReference type="AlphaFoldDB" id="A0A7G9GBJ1"/>
<evidence type="ECO:0000313" key="15">
    <source>
        <dbReference type="Proteomes" id="UP000515860"/>
    </source>
</evidence>
<dbReference type="GO" id="GO:0005886">
    <property type="term" value="C:plasma membrane"/>
    <property type="evidence" value="ECO:0007669"/>
    <property type="project" value="UniProtKB-SubCell"/>
</dbReference>
<keyword evidence="5" id="KW-0813">Transport</keyword>
<dbReference type="PIRSF" id="PIRSF006603">
    <property type="entry name" value="DinF"/>
    <property type="match status" value="1"/>
</dbReference>
<feature type="transmembrane region" description="Helical" evidence="13">
    <location>
        <begin position="54"/>
        <end position="74"/>
    </location>
</feature>
<evidence type="ECO:0000256" key="1">
    <source>
        <dbReference type="ARBA" id="ARBA00003408"/>
    </source>
</evidence>
<evidence type="ECO:0000256" key="4">
    <source>
        <dbReference type="ARBA" id="ARBA00020268"/>
    </source>
</evidence>
<dbReference type="InterPro" id="IPR050222">
    <property type="entry name" value="MATE_MdtK"/>
</dbReference>
<dbReference type="InterPro" id="IPR048279">
    <property type="entry name" value="MdtK-like"/>
</dbReference>
<dbReference type="Proteomes" id="UP000515860">
    <property type="component" value="Chromosome"/>
</dbReference>
<dbReference type="PANTHER" id="PTHR43298">
    <property type="entry name" value="MULTIDRUG RESISTANCE PROTEIN NORM-RELATED"/>
    <property type="match status" value="1"/>
</dbReference>
<sequence length="469" mass="50601">MKNFKRNAGAVNMTEGPVLLPFIRYTLPVVLSGMLSLLFNTVDMVVVGQFVGESAVAAVGSTTSLIGFITNFFLGISMGATVKLATDIGAGEKNLNRAVQTAYTLGIIFGLVTCLTGCILAENMLVWMKTPSDVLPQATLYLRIYFIGQPGFMIFSFGRAILSAFGDTRSPLCYLAAAGAVNVVFNLFFVVICGQGVAGVAAATVMSQFLSAILVTGRLRALEEPHRLSLKKLMLEKTVIARIMYLGVPSGLQTMLFLMSTVLIQSSVNSLNSTSLVAGNSSATNIEGFIYTAMISVAQGCIAFSGQNYGARSVVRLKKVYQVSIFLEIAVGAPMGLAACFCGRDLLRLFLPDSAAGIEYGMARLQVIAVTYFLCGIMDCTTYMIRGMNRTIFPLVATVAGSVVFRIIWIFTVFPRARRGLGITQAYHILLISYPISWIVTFTVLFLYYLAAVRNIQAETEGRRGGTPP</sequence>
<evidence type="ECO:0000256" key="3">
    <source>
        <dbReference type="ARBA" id="ARBA00010199"/>
    </source>
</evidence>
<dbReference type="GO" id="GO:0006811">
    <property type="term" value="P:monoatomic ion transport"/>
    <property type="evidence" value="ECO:0007669"/>
    <property type="project" value="UniProtKB-KW"/>
</dbReference>
<dbReference type="RefSeq" id="WP_249328652.1">
    <property type="nucleotide sequence ID" value="NZ_CP060635.1"/>
</dbReference>
<dbReference type="Pfam" id="PF01554">
    <property type="entry name" value="MatE"/>
    <property type="match status" value="2"/>
</dbReference>
<dbReference type="InterPro" id="IPR002528">
    <property type="entry name" value="MATE_fam"/>
</dbReference>
<comment type="similarity">
    <text evidence="3">Belongs to the multi antimicrobial extrusion (MATE) (TC 2.A.66.1) family.</text>
</comment>
<protein>
    <recommendedName>
        <fullName evidence="4">Probable multidrug resistance protein NorM</fullName>
    </recommendedName>
    <alternativeName>
        <fullName evidence="12">Multidrug-efflux transporter</fullName>
    </alternativeName>
</protein>
<evidence type="ECO:0000256" key="6">
    <source>
        <dbReference type="ARBA" id="ARBA00022449"/>
    </source>
</evidence>
<evidence type="ECO:0000313" key="14">
    <source>
        <dbReference type="EMBL" id="QNM08173.1"/>
    </source>
</evidence>
<feature type="transmembrane region" description="Helical" evidence="13">
    <location>
        <begin position="21"/>
        <end position="42"/>
    </location>
</feature>
<comment type="subcellular location">
    <subcellularLocation>
        <location evidence="2">Cell membrane</location>
        <topology evidence="2">Multi-pass membrane protein</topology>
    </subcellularLocation>
</comment>
<feature type="transmembrane region" description="Helical" evidence="13">
    <location>
        <begin position="325"/>
        <end position="347"/>
    </location>
</feature>
<keyword evidence="7" id="KW-1003">Cell membrane</keyword>
<feature type="transmembrane region" description="Helical" evidence="13">
    <location>
        <begin position="243"/>
        <end position="268"/>
    </location>
</feature>
<proteinExistence type="inferred from homology"/>
<dbReference type="PANTHER" id="PTHR43298:SF2">
    <property type="entry name" value="FMN_FAD EXPORTER YEEO-RELATED"/>
    <property type="match status" value="1"/>
</dbReference>
<keyword evidence="15" id="KW-1185">Reference proteome</keyword>
<feature type="transmembrane region" description="Helical" evidence="13">
    <location>
        <begin position="392"/>
        <end position="414"/>
    </location>
</feature>
<dbReference type="GO" id="GO:0015297">
    <property type="term" value="F:antiporter activity"/>
    <property type="evidence" value="ECO:0007669"/>
    <property type="project" value="UniProtKB-KW"/>
</dbReference>
<reference evidence="14 15" key="1">
    <citation type="submission" date="2020-08" db="EMBL/GenBank/DDBJ databases">
        <authorList>
            <person name="Liu C."/>
            <person name="Sun Q."/>
        </authorList>
    </citation>
    <scope>NUCLEOTIDE SEQUENCE [LARGE SCALE GENOMIC DNA]</scope>
    <source>
        <strain evidence="14 15">NSJ-29</strain>
    </source>
</reference>
<evidence type="ECO:0000256" key="12">
    <source>
        <dbReference type="ARBA" id="ARBA00031636"/>
    </source>
</evidence>
<feature type="transmembrane region" description="Helical" evidence="13">
    <location>
        <begin position="102"/>
        <end position="128"/>
    </location>
</feature>
<evidence type="ECO:0000256" key="5">
    <source>
        <dbReference type="ARBA" id="ARBA00022448"/>
    </source>
</evidence>
<feature type="transmembrane region" description="Helical" evidence="13">
    <location>
        <begin position="288"/>
        <end position="305"/>
    </location>
</feature>
<dbReference type="GO" id="GO:0042910">
    <property type="term" value="F:xenobiotic transmembrane transporter activity"/>
    <property type="evidence" value="ECO:0007669"/>
    <property type="project" value="InterPro"/>
</dbReference>
<comment type="function">
    <text evidence="1">Multidrug efflux pump.</text>
</comment>
<dbReference type="EMBL" id="CP060635">
    <property type="protein sequence ID" value="QNM08173.1"/>
    <property type="molecule type" value="Genomic_DNA"/>
</dbReference>
<evidence type="ECO:0000256" key="2">
    <source>
        <dbReference type="ARBA" id="ARBA00004651"/>
    </source>
</evidence>